<evidence type="ECO:0000313" key="3">
    <source>
        <dbReference type="Proteomes" id="UP001596233"/>
    </source>
</evidence>
<evidence type="ECO:0000313" key="2">
    <source>
        <dbReference type="EMBL" id="MFC6334532.1"/>
    </source>
</evidence>
<keyword evidence="1" id="KW-0472">Membrane</keyword>
<keyword evidence="1" id="KW-0812">Transmembrane</keyword>
<dbReference type="Proteomes" id="UP001596233">
    <property type="component" value="Unassembled WGS sequence"/>
</dbReference>
<dbReference type="RefSeq" id="WP_379237150.1">
    <property type="nucleotide sequence ID" value="NZ_JBHSTE010000006.1"/>
</dbReference>
<dbReference type="EMBL" id="JBHSTE010000006">
    <property type="protein sequence ID" value="MFC6334532.1"/>
    <property type="molecule type" value="Genomic_DNA"/>
</dbReference>
<feature type="transmembrane region" description="Helical" evidence="1">
    <location>
        <begin position="29"/>
        <end position="46"/>
    </location>
</feature>
<evidence type="ECO:0000256" key="1">
    <source>
        <dbReference type="SAM" id="Phobius"/>
    </source>
</evidence>
<keyword evidence="1" id="KW-1133">Transmembrane helix</keyword>
<organism evidence="2 3">
    <name type="scientific">Paenibacillus septentrionalis</name>
    <dbReference type="NCBI Taxonomy" id="429342"/>
    <lineage>
        <taxon>Bacteria</taxon>
        <taxon>Bacillati</taxon>
        <taxon>Bacillota</taxon>
        <taxon>Bacilli</taxon>
        <taxon>Bacillales</taxon>
        <taxon>Paenibacillaceae</taxon>
        <taxon>Paenibacillus</taxon>
    </lineage>
</organism>
<sequence length="70" mass="8462">MIIIAIAYLIFAGYEVYYLQQRNVPLKPYITLYSILLVISEVLYYFRDDFQIIEMIRVMFDSIEQMILLK</sequence>
<protein>
    <recommendedName>
        <fullName evidence="4">Histidine kinase</fullName>
    </recommendedName>
</protein>
<comment type="caution">
    <text evidence="2">The sequence shown here is derived from an EMBL/GenBank/DDBJ whole genome shotgun (WGS) entry which is preliminary data.</text>
</comment>
<gene>
    <name evidence="2" type="ORF">ACFP56_18035</name>
</gene>
<accession>A0ABW1V9U5</accession>
<proteinExistence type="predicted"/>
<keyword evidence="3" id="KW-1185">Reference proteome</keyword>
<reference evidence="3" key="1">
    <citation type="journal article" date="2019" name="Int. J. Syst. Evol. Microbiol.">
        <title>The Global Catalogue of Microorganisms (GCM) 10K type strain sequencing project: providing services to taxonomists for standard genome sequencing and annotation.</title>
        <authorList>
            <consortium name="The Broad Institute Genomics Platform"/>
            <consortium name="The Broad Institute Genome Sequencing Center for Infectious Disease"/>
            <person name="Wu L."/>
            <person name="Ma J."/>
        </authorList>
    </citation>
    <scope>NUCLEOTIDE SEQUENCE [LARGE SCALE GENOMIC DNA]</scope>
    <source>
        <strain evidence="3">PCU 280</strain>
    </source>
</reference>
<evidence type="ECO:0008006" key="4">
    <source>
        <dbReference type="Google" id="ProtNLM"/>
    </source>
</evidence>
<name>A0ABW1V9U5_9BACL</name>